<dbReference type="RefSeq" id="WP_131310267.1">
    <property type="nucleotide sequence ID" value="NZ_SJFN01000021.1"/>
</dbReference>
<evidence type="ECO:0008006" key="4">
    <source>
        <dbReference type="Google" id="ProtNLM"/>
    </source>
</evidence>
<keyword evidence="1" id="KW-0812">Transmembrane</keyword>
<reference evidence="2 3" key="1">
    <citation type="submission" date="2019-02" db="EMBL/GenBank/DDBJ databases">
        <title>Siculibacillus lacustris gen. nov., sp. nov., a new rosette-forming bacterium isolated from a freshwater crater lake (Lake St. Ana, Romania).</title>
        <authorList>
            <person name="Felfoldi T."/>
            <person name="Marton Z."/>
            <person name="Szabo A."/>
            <person name="Mentes A."/>
            <person name="Boka K."/>
            <person name="Marialigeti K."/>
            <person name="Mathe I."/>
            <person name="Koncz M."/>
            <person name="Schumann P."/>
            <person name="Toth E."/>
        </authorList>
    </citation>
    <scope>NUCLEOTIDE SEQUENCE [LARGE SCALE GENOMIC DNA]</scope>
    <source>
        <strain evidence="2 3">SA-279</strain>
    </source>
</reference>
<keyword evidence="1" id="KW-0472">Membrane</keyword>
<dbReference type="OrthoDB" id="8454943at2"/>
<proteinExistence type="predicted"/>
<gene>
    <name evidence="2" type="ORF">EYW49_14290</name>
</gene>
<keyword evidence="1" id="KW-1133">Transmembrane helix</keyword>
<dbReference type="AlphaFoldDB" id="A0A4Q9VLJ8"/>
<evidence type="ECO:0000256" key="1">
    <source>
        <dbReference type="SAM" id="Phobius"/>
    </source>
</evidence>
<comment type="caution">
    <text evidence="2">The sequence shown here is derived from an EMBL/GenBank/DDBJ whole genome shotgun (WGS) entry which is preliminary data.</text>
</comment>
<dbReference type="EMBL" id="SJFN01000021">
    <property type="protein sequence ID" value="TBW36271.1"/>
    <property type="molecule type" value="Genomic_DNA"/>
</dbReference>
<protein>
    <recommendedName>
        <fullName evidence="4">CTP synthetase</fullName>
    </recommendedName>
</protein>
<organism evidence="2 3">
    <name type="scientific">Siculibacillus lacustris</name>
    <dbReference type="NCBI Taxonomy" id="1549641"/>
    <lineage>
        <taxon>Bacteria</taxon>
        <taxon>Pseudomonadati</taxon>
        <taxon>Pseudomonadota</taxon>
        <taxon>Alphaproteobacteria</taxon>
        <taxon>Hyphomicrobiales</taxon>
        <taxon>Ancalomicrobiaceae</taxon>
        <taxon>Siculibacillus</taxon>
    </lineage>
</organism>
<sequence>MLKIAVLVWIVLGVTVAGAALTVVLAVPSLTVNAMKLLPIVALLGFVVAIPLSILVARRIDAQTRRP</sequence>
<accession>A0A4Q9VLJ8</accession>
<keyword evidence="3" id="KW-1185">Reference proteome</keyword>
<dbReference type="Proteomes" id="UP000292781">
    <property type="component" value="Unassembled WGS sequence"/>
</dbReference>
<evidence type="ECO:0000313" key="3">
    <source>
        <dbReference type="Proteomes" id="UP000292781"/>
    </source>
</evidence>
<evidence type="ECO:0000313" key="2">
    <source>
        <dbReference type="EMBL" id="TBW36271.1"/>
    </source>
</evidence>
<name>A0A4Q9VLJ8_9HYPH</name>
<feature type="transmembrane region" description="Helical" evidence="1">
    <location>
        <begin position="36"/>
        <end position="57"/>
    </location>
</feature>